<comment type="caution">
    <text evidence="1">The sequence shown here is derived from an EMBL/GenBank/DDBJ whole genome shotgun (WGS) entry which is preliminary data.</text>
</comment>
<gene>
    <name evidence="1" type="ORF">LLUT_LOCUS10669</name>
</gene>
<proteinExistence type="predicted"/>
<accession>A0AAV1WJV8</accession>
<dbReference type="Proteomes" id="UP001497480">
    <property type="component" value="Unassembled WGS sequence"/>
</dbReference>
<organism evidence="1 2">
    <name type="scientific">Lupinus luteus</name>
    <name type="common">European yellow lupine</name>
    <dbReference type="NCBI Taxonomy" id="3873"/>
    <lineage>
        <taxon>Eukaryota</taxon>
        <taxon>Viridiplantae</taxon>
        <taxon>Streptophyta</taxon>
        <taxon>Embryophyta</taxon>
        <taxon>Tracheophyta</taxon>
        <taxon>Spermatophyta</taxon>
        <taxon>Magnoliopsida</taxon>
        <taxon>eudicotyledons</taxon>
        <taxon>Gunneridae</taxon>
        <taxon>Pentapetalae</taxon>
        <taxon>rosids</taxon>
        <taxon>fabids</taxon>
        <taxon>Fabales</taxon>
        <taxon>Fabaceae</taxon>
        <taxon>Papilionoideae</taxon>
        <taxon>50 kb inversion clade</taxon>
        <taxon>genistoids sensu lato</taxon>
        <taxon>core genistoids</taxon>
        <taxon>Genisteae</taxon>
        <taxon>Lupinus</taxon>
    </lineage>
</organism>
<name>A0AAV1WJV8_LUPLU</name>
<sequence length="53" mass="6065">MVAISLRSDQGYRDYHSRLVQSIRWLRSSSLKNGTAVVRRQARSDLGRSTLES</sequence>
<evidence type="ECO:0000313" key="2">
    <source>
        <dbReference type="Proteomes" id="UP001497480"/>
    </source>
</evidence>
<evidence type="ECO:0000313" key="1">
    <source>
        <dbReference type="EMBL" id="CAL0309609.1"/>
    </source>
</evidence>
<dbReference type="EMBL" id="CAXHTB010000007">
    <property type="protein sequence ID" value="CAL0309609.1"/>
    <property type="molecule type" value="Genomic_DNA"/>
</dbReference>
<keyword evidence="2" id="KW-1185">Reference proteome</keyword>
<protein>
    <submittedName>
        <fullName evidence="1">Uncharacterized protein</fullName>
    </submittedName>
</protein>
<reference evidence="1 2" key="1">
    <citation type="submission" date="2024-03" db="EMBL/GenBank/DDBJ databases">
        <authorList>
            <person name="Martinez-Hernandez J."/>
        </authorList>
    </citation>
    <scope>NUCLEOTIDE SEQUENCE [LARGE SCALE GENOMIC DNA]</scope>
</reference>
<dbReference type="AlphaFoldDB" id="A0AAV1WJV8"/>